<feature type="compositionally biased region" description="Basic and acidic residues" evidence="1">
    <location>
        <begin position="1742"/>
        <end position="1760"/>
    </location>
</feature>
<gene>
    <name evidence="2" type="ORF">BLNAU_2449</name>
</gene>
<dbReference type="Gene3D" id="1.25.10.10">
    <property type="entry name" value="Leucine-rich Repeat Variant"/>
    <property type="match status" value="1"/>
</dbReference>
<feature type="compositionally biased region" description="Basic and acidic residues" evidence="1">
    <location>
        <begin position="1315"/>
        <end position="1387"/>
    </location>
</feature>
<evidence type="ECO:0000313" key="3">
    <source>
        <dbReference type="Proteomes" id="UP001281761"/>
    </source>
</evidence>
<evidence type="ECO:0008006" key="4">
    <source>
        <dbReference type="Google" id="ProtNLM"/>
    </source>
</evidence>
<dbReference type="Proteomes" id="UP001281761">
    <property type="component" value="Unassembled WGS sequence"/>
</dbReference>
<feature type="compositionally biased region" description="Basic and acidic residues" evidence="1">
    <location>
        <begin position="970"/>
        <end position="1002"/>
    </location>
</feature>
<feature type="compositionally biased region" description="Basic and acidic residues" evidence="1">
    <location>
        <begin position="1014"/>
        <end position="1127"/>
    </location>
</feature>
<dbReference type="PANTHER" id="PTHR46528:SF1">
    <property type="entry name" value="PROTEIN SON"/>
    <property type="match status" value="1"/>
</dbReference>
<feature type="compositionally biased region" description="Polar residues" evidence="1">
    <location>
        <begin position="1805"/>
        <end position="1825"/>
    </location>
</feature>
<dbReference type="SUPFAM" id="SSF48371">
    <property type="entry name" value="ARM repeat"/>
    <property type="match status" value="1"/>
</dbReference>
<feature type="compositionally biased region" description="Polar residues" evidence="1">
    <location>
        <begin position="1128"/>
        <end position="1140"/>
    </location>
</feature>
<feature type="region of interest" description="Disordered" evidence="1">
    <location>
        <begin position="1286"/>
        <end position="1446"/>
    </location>
</feature>
<evidence type="ECO:0000256" key="1">
    <source>
        <dbReference type="SAM" id="MobiDB-lite"/>
    </source>
</evidence>
<dbReference type="PANTHER" id="PTHR46528">
    <property type="entry name" value="PROTEIN SON"/>
    <property type="match status" value="1"/>
</dbReference>
<comment type="caution">
    <text evidence="2">The sequence shown here is derived from an EMBL/GenBank/DDBJ whole genome shotgun (WGS) entry which is preliminary data.</text>
</comment>
<feature type="compositionally biased region" description="Basic and acidic residues" evidence="1">
    <location>
        <begin position="1172"/>
        <end position="1192"/>
    </location>
</feature>
<dbReference type="InterPro" id="IPR011989">
    <property type="entry name" value="ARM-like"/>
</dbReference>
<feature type="compositionally biased region" description="Low complexity" evidence="1">
    <location>
        <begin position="1148"/>
        <end position="1170"/>
    </location>
</feature>
<feature type="region of interest" description="Disordered" evidence="1">
    <location>
        <begin position="1742"/>
        <end position="1834"/>
    </location>
</feature>
<proteinExistence type="predicted"/>
<dbReference type="EMBL" id="JARBJD010000010">
    <property type="protein sequence ID" value="KAK2962616.1"/>
    <property type="molecule type" value="Genomic_DNA"/>
</dbReference>
<sequence length="2077" mass="233941">MASKQMDAMNSLISSIELNDSMRIQPRAKEFQTVFAKQAVRKKFAELGSEKLFKALFSLLNYSEEEKKIIGLECLKLTFSREEAITFFEQNDGSQKLFDFIKSPDSSESLRFACFDIIWTLSSNKSFLTGEIVDTILSMIPEQFSPERTSTRLQQISSAILQRLAKYEDIQNKILETTHADFLNIICQSLLENTSNDLSLAQSATGALFNLLNKQTSDEIGQRLTDAKFLDGIAKCLQSFPEPDSTLSTNAIGALWFSFSLKQIVSQISSTDGISCTSPNLEDHDFTKNGLLSSIRLILPIVGINSTVLEYLCSALVILCKESSLAYPLLKLTSELFEQYHKTTDPTSLPPLCLIEFVSSVFSIFSCSSSLSCRTKPQFIPQFILHRAFSSVALNGSFIDTLISLIQQFASTEGGAYDPSSVLMILSALTALVGRTTKSALSQQFPSLCSKAYPDLDYISTANSTMPLFTSSILNRTEFLSTIHSFLIPNITSNNDKATATVFRFLASLLFNASSPLIPPFSASSLFSLPATHNLFSRLKADPSFITTLTPSNDTYLQLLQTEQEKIAEAVCGLPSLFSFLTTFLKGALDSFKPLWPPVQAPQPDTEDTENDPFFHIFSLCSGFELAQILVTHSSSLQSEAVASDKFIGTTKEFLSFLSVSYQNESSPLIDLSSSSAYLISKTIAAAVSTLSVLSESSSLAQQLFESKCHDRVLAILTRFCSKYQATRNLSEEELLILHSCLVFFSKLLKHSSIRKTILTQPFTSFTINSSQVSSLPDLFVVLFDQSMKEYSQAQKRKDVETSETEDTILLQSILSEEASIIQKLALQADCRKSFATNGGVLNLWKGLRFCWKVRKPLIDELKQTLGEDLLKGLKDQLSIGSTQYMKTTHQFSDSPFTFFSSVLSALQGVTIAPEAQSVVLLFDTANVEENQPMPAVTLLMEIETEISTLLLGMSQAASSIKSNLMQGQDEAKGVVLKESRRKEEEKRKEEEDRRKKAEDEIRKRDEEERLRREEKRRKEEEDKKKKEDEERKKREEEERIKREEEKKKKDEEKRKREEEKRRKDEEDRKRREEEKRIRDEEKRKRDEEERIRKEEDRKRKEEERAKREEERKHRDEERRKEDDNKHLTQNNETKQTESVSGAAPVGESTEPQQSTSSPSSSRESTSHQSGVRRERARDFFKGLGRRMEARLEPQIGSSKDSEQTDTDSIKQQSGDINPEDTSSPQPVRVDEFGDAIHHMEKLVVLLKDQHPDIAREGVGEFSFRALFDQERVRLVMSQGRTFISRLAQSFQNDEGDTDDEREKKTEEGDTIQDIGKKQDVEPAAEKKEDEIKEEQKEEKKEEQKEEKKEEQKEEEKKNETGDETKEEEAKVDQNEPKSEEQQKEPETAAPSEPAELTPDEAPKETVPSTVETMQAPSETKADLPTSKPSTPSLRRQTPKIEEPRLSPDEILAQLLEVLTIIKTSIADENMLQRLRDMDVAQQFAFLLKVYLASAPNIVESIVLIVILCSKNPAWCKKVPHILTVQLSHVAIGYSNTTITLPAQPATDDEPEQPSQKISSPITLMSLNALVNILASPHIRQDYRSSSVVAMLNAITPLASLLTTSVIALNSFYWEKSVTLPPNFLVPAFLYDSKMDQVVLAVLSLVEHFEFHHLFTHDHNAIILPLLVNAAFWHLEKVESPTDTHPGVMTVFTLLMQTFNHSLASEKDQFVNVKILSDSTLPSLILRMMTFFSSDDSNAVMLDRKGTKSEPKEAVAKEEEEKAGEEGEEEKKETEEGEEGKKETEEGEEGKKETEQTPKEETAASNEPSEGPSSDQPADTPSSAENPAPKPAPRKVNFPMLTLSLNLFAYFADIAPLDILINFLKNGAALALISLIDRSTKHLHHLSTRNQKLYELRHDDTIPSISLEQYQMISTARLEGLVLRSVKMLQLLECRQEKNTKLMQGVILALTDRGLVPVVRDSLAIAFGRKGIAKQNYSTAEHSEDRGEWRAQIDFWNELVCRLTAILELALNIADPSTKERLVVICKQLNMVPLLEDIAGQMDVGNTEGSSSAKDCLKHLGEKRSRLGLIFKKISRE</sequence>
<keyword evidence="3" id="KW-1185">Reference proteome</keyword>
<dbReference type="InterPro" id="IPR032922">
    <property type="entry name" value="SON"/>
</dbReference>
<feature type="compositionally biased region" description="Polar residues" evidence="1">
    <location>
        <begin position="1210"/>
        <end position="1226"/>
    </location>
</feature>
<feature type="compositionally biased region" description="Low complexity" evidence="1">
    <location>
        <begin position="1388"/>
        <end position="1397"/>
    </location>
</feature>
<feature type="region of interest" description="Disordered" evidence="1">
    <location>
        <begin position="1014"/>
        <end position="1234"/>
    </location>
</feature>
<protein>
    <recommendedName>
        <fullName evidence="4">HECT-type E3 ubiquitin transferase</fullName>
    </recommendedName>
</protein>
<organism evidence="2 3">
    <name type="scientific">Blattamonas nauphoetae</name>
    <dbReference type="NCBI Taxonomy" id="2049346"/>
    <lineage>
        <taxon>Eukaryota</taxon>
        <taxon>Metamonada</taxon>
        <taxon>Preaxostyla</taxon>
        <taxon>Oxymonadida</taxon>
        <taxon>Blattamonas</taxon>
    </lineage>
</organism>
<feature type="compositionally biased region" description="Polar residues" evidence="1">
    <location>
        <begin position="1407"/>
        <end position="1418"/>
    </location>
</feature>
<feature type="region of interest" description="Disordered" evidence="1">
    <location>
        <begin position="964"/>
        <end position="1002"/>
    </location>
</feature>
<dbReference type="InterPro" id="IPR016024">
    <property type="entry name" value="ARM-type_fold"/>
</dbReference>
<evidence type="ECO:0000313" key="2">
    <source>
        <dbReference type="EMBL" id="KAK2962616.1"/>
    </source>
</evidence>
<accession>A0ABQ9YG48</accession>
<feature type="compositionally biased region" description="Basic and acidic residues" evidence="1">
    <location>
        <begin position="1769"/>
        <end position="1802"/>
    </location>
</feature>
<name>A0ABQ9YG48_9EUKA</name>
<feature type="compositionally biased region" description="Polar residues" evidence="1">
    <location>
        <begin position="1427"/>
        <end position="1436"/>
    </location>
</feature>
<reference evidence="2 3" key="1">
    <citation type="journal article" date="2022" name="bioRxiv">
        <title>Genomics of Preaxostyla Flagellates Illuminates Evolutionary Transitions and the Path Towards Mitochondrial Loss.</title>
        <authorList>
            <person name="Novak L.V.F."/>
            <person name="Treitli S.C."/>
            <person name="Pyrih J."/>
            <person name="Halakuc P."/>
            <person name="Pipaliya S.V."/>
            <person name="Vacek V."/>
            <person name="Brzon O."/>
            <person name="Soukal P."/>
            <person name="Eme L."/>
            <person name="Dacks J.B."/>
            <person name="Karnkowska A."/>
            <person name="Elias M."/>
            <person name="Hampl V."/>
        </authorList>
    </citation>
    <scope>NUCLEOTIDE SEQUENCE [LARGE SCALE GENOMIC DNA]</scope>
    <source>
        <strain evidence="2">NAU3</strain>
        <tissue evidence="2">Gut</tissue>
    </source>
</reference>